<reference evidence="1" key="1">
    <citation type="journal article" date="1997" name="Virus Res.">
        <title>Identification and sequence analysis of the integration site of transposon TCp3.2 in the genome of Cydia pomonella granulovirus.</title>
        <authorList>
            <person name="Jehle J.A."/>
            <person name="van der Linden I.F."/>
            <person name="Backhaus H."/>
            <person name="Vlak J.M."/>
        </authorList>
    </citation>
    <scope>NUCLEOTIDE SEQUENCE</scope>
</reference>
<accession>O39627</accession>
<evidence type="ECO:0000313" key="1">
    <source>
        <dbReference type="EMBL" id="AAB64423.1"/>
    </source>
</evidence>
<organismHost>
    <name type="scientific">Cydia pomonella</name>
    <name type="common">Codling moth</name>
    <dbReference type="NCBI Taxonomy" id="82600"/>
</organismHost>
<sequence>MCTNLFINKHVHVVICKINYPILLPRHQLLHQLFLVHPYFNHLYLMFSRAPIIPNTVYIVDATHQLTRVLSTQTLHLLNVTAHYRIVRRLHFCRRVYSVLDGWWYLRGYSRNGWCGSGSLKYNEIK</sequence>
<proteinExistence type="predicted"/>
<organism evidence="1">
    <name type="scientific">Cydia pomonella granulosis virus</name>
    <name type="common">CpGV</name>
    <name type="synonym">Cydia pomonella granulovirus</name>
    <dbReference type="NCBI Taxonomy" id="28289"/>
    <lineage>
        <taxon>Viruses</taxon>
        <taxon>Viruses incertae sedis</taxon>
        <taxon>Naldaviricetes</taxon>
        <taxon>Lefavirales</taxon>
        <taxon>Baculoviridae</taxon>
        <taxon>Betabaculovirus</taxon>
        <taxon>Betabaculovirus cypomonellae</taxon>
    </lineage>
</organism>
<protein>
    <submittedName>
        <fullName evidence="1">ORF35Rb</fullName>
    </submittedName>
</protein>
<dbReference type="EMBL" id="AF002732">
    <property type="protein sequence ID" value="AAB64423.1"/>
    <property type="molecule type" value="Genomic_DNA"/>
</dbReference>
<name>O39627_GVCP</name>